<dbReference type="Ensembl" id="ENSSPAT00000004289.1">
    <property type="protein sequence ID" value="ENSSPAP00000004203.1"/>
    <property type="gene ID" value="ENSSPAG00000003252.1"/>
</dbReference>
<keyword evidence="2" id="KW-0732">Signal</keyword>
<dbReference type="GeneTree" id="ENSGT01120000271982"/>
<feature type="chain" id="PRO_5017370045" evidence="2">
    <location>
        <begin position="31"/>
        <end position="127"/>
    </location>
</feature>
<keyword evidence="1" id="KW-0812">Transmembrane</keyword>
<keyword evidence="1" id="KW-1133">Transmembrane helix</keyword>
<dbReference type="InterPro" id="IPR031742">
    <property type="entry name" value="DUF4730"/>
</dbReference>
<dbReference type="PANTHER" id="PTHR36878">
    <property type="entry name" value="SMALL INTEGRAL MEMBRANE PROTEIN 30"/>
    <property type="match status" value="1"/>
</dbReference>
<evidence type="ECO:0000256" key="1">
    <source>
        <dbReference type="SAM" id="Phobius"/>
    </source>
</evidence>
<feature type="signal peptide" evidence="2">
    <location>
        <begin position="1"/>
        <end position="30"/>
    </location>
</feature>
<organism evidence="3">
    <name type="scientific">Stegastes partitus</name>
    <name type="common">bicolor damselfish</name>
    <dbReference type="NCBI Taxonomy" id="144197"/>
    <lineage>
        <taxon>Eukaryota</taxon>
        <taxon>Metazoa</taxon>
        <taxon>Chordata</taxon>
        <taxon>Craniata</taxon>
        <taxon>Vertebrata</taxon>
        <taxon>Euteleostomi</taxon>
        <taxon>Actinopterygii</taxon>
        <taxon>Neopterygii</taxon>
        <taxon>Teleostei</taxon>
        <taxon>Neoteleostei</taxon>
        <taxon>Acanthomorphata</taxon>
        <taxon>Ovalentaria</taxon>
        <taxon>Pomacentridae</taxon>
        <taxon>Stegastes</taxon>
    </lineage>
</organism>
<proteinExistence type="predicted"/>
<feature type="transmembrane region" description="Helical" evidence="1">
    <location>
        <begin position="37"/>
        <end position="58"/>
    </location>
</feature>
<dbReference type="Pfam" id="PF15873">
    <property type="entry name" value="DUF4730"/>
    <property type="match status" value="1"/>
</dbReference>
<dbReference type="AlphaFoldDB" id="A0A3B4Z648"/>
<protein>
    <submittedName>
        <fullName evidence="3">Uncharacterized protein</fullName>
    </submittedName>
</protein>
<dbReference type="PANTHER" id="PTHR36878:SF1">
    <property type="entry name" value="SMALL INTEGRAL MEMBRANE PROTEIN 30"/>
    <property type="match status" value="1"/>
</dbReference>
<evidence type="ECO:0000256" key="2">
    <source>
        <dbReference type="SAM" id="SignalP"/>
    </source>
</evidence>
<reference evidence="3" key="1">
    <citation type="submission" date="2023-09" db="UniProtKB">
        <authorList>
            <consortium name="Ensembl"/>
        </authorList>
    </citation>
    <scope>IDENTIFICATION</scope>
</reference>
<name>A0A3B4Z648_9TELE</name>
<sequence length="127" mass="14109">NSHWRTQILYRLAAVLFCLLFSSLVRPAEAYDAGDALALLLGTILTVVGLCAFLGWYARRRDVRFSFKDACTAYCTYSTMLEVITVVFPDVVCVPSVCSRAFNHLFEAQCHRSGVSSAVLRCSNMSL</sequence>
<accession>A0A3B4Z648</accession>
<keyword evidence="1" id="KW-0472">Membrane</keyword>
<evidence type="ECO:0000313" key="3">
    <source>
        <dbReference type="Ensembl" id="ENSSPAP00000004203.1"/>
    </source>
</evidence>